<sequence>MRRYLTLLLLTCPTLCLAAPGVPEPDQKQGACVYARPAATVAERAGEEAPQARPAVPPVARTTPRQATSGGGGGDASDAVVPRARSGRWHSFLPGMFR</sequence>
<keyword evidence="4" id="KW-1185">Reference proteome</keyword>
<feature type="signal peptide" evidence="2">
    <location>
        <begin position="1"/>
        <end position="18"/>
    </location>
</feature>
<dbReference type="Proteomes" id="UP000008632">
    <property type="component" value="Chromosome"/>
</dbReference>
<dbReference type="KEGG" id="psu:Psesu_2535"/>
<dbReference type="STRING" id="743721.Psesu_2535"/>
<feature type="chain" id="PRO_5003214592" evidence="2">
    <location>
        <begin position="19"/>
        <end position="98"/>
    </location>
</feature>
<dbReference type="AlphaFoldDB" id="E6WVU4"/>
<evidence type="ECO:0000313" key="4">
    <source>
        <dbReference type="Proteomes" id="UP000008632"/>
    </source>
</evidence>
<organism evidence="3 4">
    <name type="scientific">Pseudoxanthomonas suwonensis (strain 11-1)</name>
    <dbReference type="NCBI Taxonomy" id="743721"/>
    <lineage>
        <taxon>Bacteria</taxon>
        <taxon>Pseudomonadati</taxon>
        <taxon>Pseudomonadota</taxon>
        <taxon>Gammaproteobacteria</taxon>
        <taxon>Lysobacterales</taxon>
        <taxon>Lysobacteraceae</taxon>
        <taxon>Pseudoxanthomonas</taxon>
    </lineage>
</organism>
<evidence type="ECO:0000256" key="2">
    <source>
        <dbReference type="SAM" id="SignalP"/>
    </source>
</evidence>
<dbReference type="eggNOG" id="ENOG5030PUP">
    <property type="taxonomic scope" value="Bacteria"/>
</dbReference>
<name>E6WVU4_PSEUU</name>
<dbReference type="RefSeq" id="WP_013536194.1">
    <property type="nucleotide sequence ID" value="NC_014924.1"/>
</dbReference>
<proteinExistence type="predicted"/>
<feature type="region of interest" description="Disordered" evidence="1">
    <location>
        <begin position="44"/>
        <end position="83"/>
    </location>
</feature>
<protein>
    <submittedName>
        <fullName evidence="3">Putative secreted protein</fullName>
    </submittedName>
</protein>
<evidence type="ECO:0000256" key="1">
    <source>
        <dbReference type="SAM" id="MobiDB-lite"/>
    </source>
</evidence>
<dbReference type="EMBL" id="CP002446">
    <property type="protein sequence ID" value="ADV28367.1"/>
    <property type="molecule type" value="Genomic_DNA"/>
</dbReference>
<reference evidence="3 4" key="1">
    <citation type="submission" date="2011-01" db="EMBL/GenBank/DDBJ databases">
        <title>Complete sequence of Pseudoxanthomonas suwonensis 11-1.</title>
        <authorList>
            <consortium name="US DOE Joint Genome Institute"/>
            <person name="Lucas S."/>
            <person name="Copeland A."/>
            <person name="Lapidus A."/>
            <person name="Cheng J.-F."/>
            <person name="Goodwin L."/>
            <person name="Pitluck S."/>
            <person name="Teshima H."/>
            <person name="Detter J.C."/>
            <person name="Han C."/>
            <person name="Tapia R."/>
            <person name="Land M."/>
            <person name="Hauser L."/>
            <person name="Kyrpides N."/>
            <person name="Ivanova N."/>
            <person name="Ovchinnikova G."/>
            <person name="Siebers A.K."/>
            <person name="Allgaier M."/>
            <person name="Thelen M.P."/>
            <person name="Hugenholtz P."/>
            <person name="Gladden J."/>
            <person name="Woyke T."/>
        </authorList>
    </citation>
    <scope>NUCLEOTIDE SEQUENCE [LARGE SCALE GENOMIC DNA]</scope>
    <source>
        <strain evidence="4">11-1</strain>
    </source>
</reference>
<feature type="compositionally biased region" description="Low complexity" evidence="1">
    <location>
        <begin position="49"/>
        <end position="65"/>
    </location>
</feature>
<dbReference type="HOGENOM" id="CLU_2371573_0_0_6"/>
<evidence type="ECO:0000313" key="3">
    <source>
        <dbReference type="EMBL" id="ADV28367.1"/>
    </source>
</evidence>
<keyword evidence="2" id="KW-0732">Signal</keyword>
<accession>E6WVU4</accession>
<gene>
    <name evidence="3" type="ordered locus">Psesu_2535</name>
</gene>